<dbReference type="RefSeq" id="WP_163671037.1">
    <property type="nucleotide sequence ID" value="NZ_QXHD01000004.1"/>
</dbReference>
<name>A0A6M0RWU9_9CYAN</name>
<organism evidence="2 3">
    <name type="scientific">Adonisia turfae CCMR0081</name>
    <dbReference type="NCBI Taxonomy" id="2292702"/>
    <lineage>
        <taxon>Bacteria</taxon>
        <taxon>Bacillati</taxon>
        <taxon>Cyanobacteriota</taxon>
        <taxon>Adonisia</taxon>
        <taxon>Adonisia turfae</taxon>
    </lineage>
</organism>
<comment type="caution">
    <text evidence="2">The sequence shown here is derived from an EMBL/GenBank/DDBJ whole genome shotgun (WGS) entry which is preliminary data.</text>
</comment>
<proteinExistence type="predicted"/>
<keyword evidence="1" id="KW-0812">Transmembrane</keyword>
<keyword evidence="1" id="KW-1133">Transmembrane helix</keyword>
<sequence length="89" mass="9897">MTLQDVAIHEDYRSDRNDLICDFYVPCLSQSVRYDRAVGFFSSTSMAAVACGLATFIRAEGKMRLIASPQLSAEDVEHSKCGYDVLRIA</sequence>
<gene>
    <name evidence="2" type="ORF">DXZ20_32220</name>
</gene>
<feature type="transmembrane region" description="Helical" evidence="1">
    <location>
        <begin position="38"/>
        <end position="57"/>
    </location>
</feature>
<protein>
    <submittedName>
        <fullName evidence="2">Uncharacterized protein</fullName>
    </submittedName>
</protein>
<evidence type="ECO:0000313" key="3">
    <source>
        <dbReference type="Proteomes" id="UP000481033"/>
    </source>
</evidence>
<reference evidence="2 3" key="1">
    <citation type="journal article" date="2020" name="Microb. Ecol.">
        <title>Ecogenomics of the Marine Benthic Filamentous Cyanobacterium Adonisia.</title>
        <authorList>
            <person name="Walter J.M."/>
            <person name="Coutinho F.H."/>
            <person name="Leomil L."/>
            <person name="Hargreaves P.I."/>
            <person name="Campeao M.E."/>
            <person name="Vieira V.V."/>
            <person name="Silva B.S."/>
            <person name="Fistarol G.O."/>
            <person name="Salomon P.S."/>
            <person name="Sawabe T."/>
            <person name="Mino S."/>
            <person name="Hosokawa M."/>
            <person name="Miyashita H."/>
            <person name="Maruyama F."/>
            <person name="van Verk M.C."/>
            <person name="Dutilh B.E."/>
            <person name="Thompson C.C."/>
            <person name="Thompson F.L."/>
        </authorList>
    </citation>
    <scope>NUCLEOTIDE SEQUENCE [LARGE SCALE GENOMIC DNA]</scope>
    <source>
        <strain evidence="2 3">CCMR0081</strain>
    </source>
</reference>
<keyword evidence="3" id="KW-1185">Reference proteome</keyword>
<dbReference type="AlphaFoldDB" id="A0A6M0RWU9"/>
<keyword evidence="1" id="KW-0472">Membrane</keyword>
<evidence type="ECO:0000313" key="2">
    <source>
        <dbReference type="EMBL" id="NEZ60231.1"/>
    </source>
</evidence>
<dbReference type="Proteomes" id="UP000481033">
    <property type="component" value="Unassembled WGS sequence"/>
</dbReference>
<accession>A0A6M0RWU9</accession>
<dbReference type="EMBL" id="QXHD01000004">
    <property type="protein sequence ID" value="NEZ60231.1"/>
    <property type="molecule type" value="Genomic_DNA"/>
</dbReference>
<evidence type="ECO:0000256" key="1">
    <source>
        <dbReference type="SAM" id="Phobius"/>
    </source>
</evidence>